<evidence type="ECO:0000256" key="9">
    <source>
        <dbReference type="ARBA" id="ARBA00022840"/>
    </source>
</evidence>
<evidence type="ECO:0000259" key="14">
    <source>
        <dbReference type="PROSITE" id="PS50885"/>
    </source>
</evidence>
<evidence type="ECO:0000256" key="6">
    <source>
        <dbReference type="ARBA" id="ARBA00022679"/>
    </source>
</evidence>
<evidence type="ECO:0000256" key="8">
    <source>
        <dbReference type="ARBA" id="ARBA00022777"/>
    </source>
</evidence>
<evidence type="ECO:0000256" key="10">
    <source>
        <dbReference type="ARBA" id="ARBA00023012"/>
    </source>
</evidence>
<evidence type="ECO:0000259" key="13">
    <source>
        <dbReference type="PROSITE" id="PS50109"/>
    </source>
</evidence>
<dbReference type="InterPro" id="IPR003594">
    <property type="entry name" value="HATPase_dom"/>
</dbReference>
<keyword evidence="12" id="KW-1133">Transmembrane helix</keyword>
<protein>
    <recommendedName>
        <fullName evidence="3">histidine kinase</fullName>
        <ecNumber evidence="3">2.7.13.3</ecNumber>
    </recommendedName>
</protein>
<dbReference type="Gene3D" id="6.10.340.10">
    <property type="match status" value="1"/>
</dbReference>
<evidence type="ECO:0000256" key="11">
    <source>
        <dbReference type="ARBA" id="ARBA00023136"/>
    </source>
</evidence>
<keyword evidence="12" id="KW-0812">Transmembrane</keyword>
<accession>A0ABM9CC87</accession>
<evidence type="ECO:0000256" key="7">
    <source>
        <dbReference type="ARBA" id="ARBA00022741"/>
    </source>
</evidence>
<dbReference type="InterPro" id="IPR050640">
    <property type="entry name" value="Bact_2-comp_sensor_kinase"/>
</dbReference>
<feature type="domain" description="Histidine kinase" evidence="13">
    <location>
        <begin position="480"/>
        <end position="581"/>
    </location>
</feature>
<dbReference type="Pfam" id="PF00672">
    <property type="entry name" value="HAMP"/>
    <property type="match status" value="1"/>
</dbReference>
<evidence type="ECO:0000313" key="15">
    <source>
        <dbReference type="EMBL" id="CAH1208092.1"/>
    </source>
</evidence>
<keyword evidence="8" id="KW-0418">Kinase</keyword>
<dbReference type="InterPro" id="IPR005467">
    <property type="entry name" value="His_kinase_dom"/>
</dbReference>
<dbReference type="PROSITE" id="PS50109">
    <property type="entry name" value="HIS_KIN"/>
    <property type="match status" value="1"/>
</dbReference>
<dbReference type="PROSITE" id="PS50885">
    <property type="entry name" value="HAMP"/>
    <property type="match status" value="1"/>
</dbReference>
<proteinExistence type="predicted"/>
<keyword evidence="7" id="KW-0547">Nucleotide-binding</keyword>
<comment type="catalytic activity">
    <reaction evidence="1">
        <text>ATP + protein L-histidine = ADP + protein N-phospho-L-histidine.</text>
        <dbReference type="EC" id="2.7.13.3"/>
    </reaction>
</comment>
<feature type="transmembrane region" description="Helical" evidence="12">
    <location>
        <begin position="297"/>
        <end position="320"/>
    </location>
</feature>
<keyword evidence="6" id="KW-0808">Transferase</keyword>
<evidence type="ECO:0000256" key="4">
    <source>
        <dbReference type="ARBA" id="ARBA00022475"/>
    </source>
</evidence>
<dbReference type="Proteomes" id="UP000838324">
    <property type="component" value="Unassembled WGS sequence"/>
</dbReference>
<dbReference type="Pfam" id="PF06580">
    <property type="entry name" value="His_kinase"/>
    <property type="match status" value="1"/>
</dbReference>
<keyword evidence="4" id="KW-1003">Cell membrane</keyword>
<dbReference type="EC" id="2.7.13.3" evidence="3"/>
<reference evidence="15" key="1">
    <citation type="submission" date="2022-01" db="EMBL/GenBank/DDBJ databases">
        <authorList>
            <person name="Criscuolo A."/>
        </authorList>
    </citation>
    <scope>NUCLEOTIDE SEQUENCE</scope>
    <source>
        <strain evidence="15">CIP111892</strain>
    </source>
</reference>
<dbReference type="PANTHER" id="PTHR34220:SF7">
    <property type="entry name" value="SENSOR HISTIDINE KINASE YPDA"/>
    <property type="match status" value="1"/>
</dbReference>
<keyword evidence="11 12" id="KW-0472">Membrane</keyword>
<dbReference type="InterPro" id="IPR003660">
    <property type="entry name" value="HAMP_dom"/>
</dbReference>
<evidence type="ECO:0000256" key="3">
    <source>
        <dbReference type="ARBA" id="ARBA00012438"/>
    </source>
</evidence>
<dbReference type="InterPro" id="IPR010559">
    <property type="entry name" value="Sig_transdc_His_kin_internal"/>
</dbReference>
<dbReference type="Pfam" id="PF02518">
    <property type="entry name" value="HATPase_c"/>
    <property type="match status" value="1"/>
</dbReference>
<dbReference type="InterPro" id="IPR036890">
    <property type="entry name" value="HATPase_C_sf"/>
</dbReference>
<gene>
    <name evidence="15" type="ORF">PAECIP111892_03048</name>
</gene>
<keyword evidence="16" id="KW-1185">Reference proteome</keyword>
<evidence type="ECO:0000256" key="1">
    <source>
        <dbReference type="ARBA" id="ARBA00000085"/>
    </source>
</evidence>
<feature type="domain" description="HAMP" evidence="14">
    <location>
        <begin position="318"/>
        <end position="370"/>
    </location>
</feature>
<evidence type="ECO:0000256" key="5">
    <source>
        <dbReference type="ARBA" id="ARBA00022553"/>
    </source>
</evidence>
<comment type="caution">
    <text evidence="15">The sequence shown here is derived from an EMBL/GenBank/DDBJ whole genome shotgun (WGS) entry which is preliminary data.</text>
</comment>
<dbReference type="CDD" id="cd06225">
    <property type="entry name" value="HAMP"/>
    <property type="match status" value="1"/>
</dbReference>
<name>A0ABM9CC87_9BACL</name>
<sequence length="593" mass="68390">MRMPKLQQYLIESNYKLLVVILLLVLLPVILLGSYSYRTSLETINDRNRLDMQRSLDLISNGMEYRMKEVQNISDFILFDQTLQNYMKMEKSGYTNYEIVKNYLHPKLYNVMVTKQMDIQIQIYVEDQMLPEIYDAYGPELDPLRLGKTYQIYSADKLDKSNLLWYYPKEKVQDITRLQQWVQVDNDVSFNNISYVSPLVDFMNMRTIGLVRIITHVEDIFRLEEDQAHIAQYVVLNQQKSVVNSTPGNLPSAAEAKGGEREGYVTLRQGIPGIDWTLINYVSKGSLSGKINSLKLATLWVCLASFLVLAFLGYLVTLSLSKKVHRILKLVHAFQDGDFSRKIKISGKDEFTDISMALNQMGGHMEQLIQDLYISKLQIKDAELRSLQAQINPHFLYNTLSAIQTLASMNEKEKLKQMLSGLAKFYRLTLNEGKFVIDIEKELAQVKEYLQIQQIKHEHLLKYELNVDPEVYAFTTVKLILQPFVENCIEHAWMEEMTELFVQVEAHRIGDEIHFYIRDNGIGMDKEVIEDIFNPNSSKVGYGIINVNERIQLQFGESYGVTISSSPGGGTVVHIRVPAMLSRNYSEEETLDD</sequence>
<evidence type="ECO:0000313" key="16">
    <source>
        <dbReference type="Proteomes" id="UP000838324"/>
    </source>
</evidence>
<comment type="subcellular location">
    <subcellularLocation>
        <location evidence="2">Cell membrane</location>
        <topology evidence="2">Multi-pass membrane protein</topology>
    </subcellularLocation>
</comment>
<dbReference type="SMART" id="SM00387">
    <property type="entry name" value="HATPase_c"/>
    <property type="match status" value="1"/>
</dbReference>
<evidence type="ECO:0000256" key="2">
    <source>
        <dbReference type="ARBA" id="ARBA00004651"/>
    </source>
</evidence>
<dbReference type="SUPFAM" id="SSF55874">
    <property type="entry name" value="ATPase domain of HSP90 chaperone/DNA topoisomerase II/histidine kinase"/>
    <property type="match status" value="1"/>
</dbReference>
<keyword evidence="9" id="KW-0067">ATP-binding</keyword>
<dbReference type="SMART" id="SM00304">
    <property type="entry name" value="HAMP"/>
    <property type="match status" value="1"/>
</dbReference>
<keyword evidence="10" id="KW-0902">Two-component regulatory system</keyword>
<dbReference type="Gene3D" id="3.30.565.10">
    <property type="entry name" value="Histidine kinase-like ATPase, C-terminal domain"/>
    <property type="match status" value="1"/>
</dbReference>
<keyword evidence="5" id="KW-0597">Phosphoprotein</keyword>
<dbReference type="EMBL" id="CAKMMG010000003">
    <property type="protein sequence ID" value="CAH1208092.1"/>
    <property type="molecule type" value="Genomic_DNA"/>
</dbReference>
<evidence type="ECO:0000256" key="12">
    <source>
        <dbReference type="SAM" id="Phobius"/>
    </source>
</evidence>
<organism evidence="15 16">
    <name type="scientific">Paenibacillus auburnensis</name>
    <dbReference type="NCBI Taxonomy" id="2905649"/>
    <lineage>
        <taxon>Bacteria</taxon>
        <taxon>Bacillati</taxon>
        <taxon>Bacillota</taxon>
        <taxon>Bacilli</taxon>
        <taxon>Bacillales</taxon>
        <taxon>Paenibacillaceae</taxon>
        <taxon>Paenibacillus</taxon>
    </lineage>
</organism>
<dbReference type="PANTHER" id="PTHR34220">
    <property type="entry name" value="SENSOR HISTIDINE KINASE YPDA"/>
    <property type="match status" value="1"/>
</dbReference>